<evidence type="ECO:0000313" key="2">
    <source>
        <dbReference type="EMBL" id="QOU20425.1"/>
    </source>
</evidence>
<sequence length="201" mass="23344">MGGNREENAHSELITPGRKKKQKIRLTEYGMAINGYRFVATDDAEAKAFDREEQMRDLGLSDGEERDIGLLDGEKRESEYSDKEEREFEISNEDGDLELDGSDGWKSYDEYSRKWDQILRIQDIAEGIPLPVASNGLEDVNETRVRQFLDTRDKIKRERIRWHPDKMMVRLEKLGVDQDTCPGYKSVVTQVFQTINQIHDV</sequence>
<feature type="compositionally biased region" description="Basic and acidic residues" evidence="1">
    <location>
        <begin position="1"/>
        <end position="10"/>
    </location>
</feature>
<name>A0A871R8D6_DEKBR</name>
<dbReference type="Proteomes" id="UP000663131">
    <property type="component" value="Chromosome 7"/>
</dbReference>
<dbReference type="AlphaFoldDB" id="A0A871R8D6"/>
<reference evidence="2" key="1">
    <citation type="submission" date="2020-10" db="EMBL/GenBank/DDBJ databases">
        <authorList>
            <person name="Palmer J.M."/>
        </authorList>
    </citation>
    <scope>NUCLEOTIDE SEQUENCE</scope>
    <source>
        <strain evidence="2">UCD 2041</strain>
    </source>
</reference>
<protein>
    <submittedName>
        <fullName evidence="2">Uncharacterized protein</fullName>
    </submittedName>
</protein>
<feature type="region of interest" description="Disordered" evidence="1">
    <location>
        <begin position="1"/>
        <end position="22"/>
    </location>
</feature>
<reference evidence="2" key="2">
    <citation type="journal article" name="BMC Genomics">
        <title>New genome assemblies reveal patterns of domestication and adaptation across Brettanomyces (Dekkera) species.</title>
        <authorList>
            <person name="Roach M.J."/>
            <person name="Borneman A.R."/>
        </authorList>
    </citation>
    <scope>NUCLEOTIDE SEQUENCE</scope>
    <source>
        <strain evidence="2">UCD 2041</strain>
    </source>
</reference>
<feature type="compositionally biased region" description="Basic and acidic residues" evidence="1">
    <location>
        <begin position="66"/>
        <end position="89"/>
    </location>
</feature>
<accession>A0A871R8D6</accession>
<gene>
    <name evidence="2" type="ORF">BRETT_005082</name>
</gene>
<dbReference type="EMBL" id="CP063135">
    <property type="protein sequence ID" value="QOU20425.1"/>
    <property type="molecule type" value="Genomic_DNA"/>
</dbReference>
<proteinExistence type="predicted"/>
<dbReference type="GeneID" id="64577005"/>
<evidence type="ECO:0000313" key="3">
    <source>
        <dbReference type="Proteomes" id="UP000663131"/>
    </source>
</evidence>
<evidence type="ECO:0000256" key="1">
    <source>
        <dbReference type="SAM" id="MobiDB-lite"/>
    </source>
</evidence>
<dbReference type="OrthoDB" id="412109at2759"/>
<feature type="region of interest" description="Disordered" evidence="1">
    <location>
        <begin position="55"/>
        <end position="95"/>
    </location>
</feature>
<dbReference type="KEGG" id="bbrx:BRETT_005082"/>
<dbReference type="RefSeq" id="XP_041136918.1">
    <property type="nucleotide sequence ID" value="XM_041283566.1"/>
</dbReference>
<organism evidence="2 3">
    <name type="scientific">Dekkera bruxellensis</name>
    <name type="common">Brettanomyces custersii</name>
    <dbReference type="NCBI Taxonomy" id="5007"/>
    <lineage>
        <taxon>Eukaryota</taxon>
        <taxon>Fungi</taxon>
        <taxon>Dikarya</taxon>
        <taxon>Ascomycota</taxon>
        <taxon>Saccharomycotina</taxon>
        <taxon>Pichiomycetes</taxon>
        <taxon>Pichiales</taxon>
        <taxon>Pichiaceae</taxon>
        <taxon>Brettanomyces</taxon>
    </lineage>
</organism>